<proteinExistence type="predicted"/>
<dbReference type="EMBL" id="SEWE01000087">
    <property type="protein sequence ID" value="RYU73965.1"/>
    <property type="molecule type" value="Genomic_DNA"/>
</dbReference>
<keyword evidence="3" id="KW-1185">Reference proteome</keyword>
<feature type="transmembrane region" description="Helical" evidence="1">
    <location>
        <begin position="12"/>
        <end position="35"/>
    </location>
</feature>
<organism evidence="2 3">
    <name type="scientific">Hymenobacter persicinus</name>
    <dbReference type="NCBI Taxonomy" id="2025506"/>
    <lineage>
        <taxon>Bacteria</taxon>
        <taxon>Pseudomonadati</taxon>
        <taxon>Bacteroidota</taxon>
        <taxon>Cytophagia</taxon>
        <taxon>Cytophagales</taxon>
        <taxon>Hymenobacteraceae</taxon>
        <taxon>Hymenobacter</taxon>
    </lineage>
</organism>
<sequence>MNLIHRFLSWLAWLQIFISPTLLGLGIGVCLWLKVGGLTGVASGLLSILVGVGSGIWLAEKTRRGAGTIELMARNIGNPELHKPELPKEEI</sequence>
<evidence type="ECO:0000256" key="1">
    <source>
        <dbReference type="SAM" id="Phobius"/>
    </source>
</evidence>
<dbReference type="Proteomes" id="UP000294155">
    <property type="component" value="Unassembled WGS sequence"/>
</dbReference>
<keyword evidence="1" id="KW-0812">Transmembrane</keyword>
<name>A0A4Q5L8A6_9BACT</name>
<evidence type="ECO:0000313" key="2">
    <source>
        <dbReference type="EMBL" id="RYU73965.1"/>
    </source>
</evidence>
<keyword evidence="1" id="KW-1133">Transmembrane helix</keyword>
<accession>A0A4Q5L8A6</accession>
<keyword evidence="1" id="KW-0472">Membrane</keyword>
<dbReference type="OrthoDB" id="9972571at2"/>
<evidence type="ECO:0000313" key="3">
    <source>
        <dbReference type="Proteomes" id="UP000294155"/>
    </source>
</evidence>
<gene>
    <name evidence="2" type="ORF">EWM57_20600</name>
</gene>
<comment type="caution">
    <text evidence="2">The sequence shown here is derived from an EMBL/GenBank/DDBJ whole genome shotgun (WGS) entry which is preliminary data.</text>
</comment>
<feature type="transmembrane region" description="Helical" evidence="1">
    <location>
        <begin position="41"/>
        <end position="59"/>
    </location>
</feature>
<dbReference type="RefSeq" id="WP_129923185.1">
    <property type="nucleotide sequence ID" value="NZ_SEWE01000087.1"/>
</dbReference>
<reference evidence="2 3" key="1">
    <citation type="submission" date="2019-02" db="EMBL/GenBank/DDBJ databases">
        <title>Bacterial novel species isolated from soil.</title>
        <authorList>
            <person name="Jung H.-Y."/>
        </authorList>
    </citation>
    <scope>NUCLEOTIDE SEQUENCE [LARGE SCALE GENOMIC DNA]</scope>
    <source>
        <strain evidence="2 3">1-3-3-3</strain>
    </source>
</reference>
<protein>
    <submittedName>
        <fullName evidence="2">Uncharacterized protein</fullName>
    </submittedName>
</protein>
<dbReference type="AlphaFoldDB" id="A0A4Q5L8A6"/>